<keyword evidence="1 6" id="KW-0645">Protease</keyword>
<gene>
    <name evidence="8" type="primary">pepF_3</name>
    <name evidence="8" type="ORF">KSMBR1_1496</name>
</gene>
<keyword evidence="9" id="KW-1185">Reference proteome</keyword>
<keyword evidence="2 6" id="KW-0479">Metal-binding</keyword>
<keyword evidence="3 6" id="KW-0378">Hydrolase</keyword>
<dbReference type="RefSeq" id="WP_099324747.1">
    <property type="nucleotide sequence ID" value="NZ_LT934425.1"/>
</dbReference>
<evidence type="ECO:0000256" key="2">
    <source>
        <dbReference type="ARBA" id="ARBA00022723"/>
    </source>
</evidence>
<evidence type="ECO:0000259" key="7">
    <source>
        <dbReference type="Pfam" id="PF01432"/>
    </source>
</evidence>
<keyword evidence="4 6" id="KW-0862">Zinc</keyword>
<comment type="similarity">
    <text evidence="6">Belongs to the peptidase M3 family.</text>
</comment>
<dbReference type="InterPro" id="IPR042088">
    <property type="entry name" value="OligoPept_F_C"/>
</dbReference>
<dbReference type="KEGG" id="kst:KSMBR1_1496"/>
<dbReference type="GO" id="GO:0006508">
    <property type="term" value="P:proteolysis"/>
    <property type="evidence" value="ECO:0007669"/>
    <property type="project" value="UniProtKB-KW"/>
</dbReference>
<comment type="cofactor">
    <cofactor evidence="6">
        <name>Zn(2+)</name>
        <dbReference type="ChEBI" id="CHEBI:29105"/>
    </cofactor>
    <text evidence="6">Binds 1 zinc ion.</text>
</comment>
<organism evidence="8 9">
    <name type="scientific">Kuenenia stuttgartiensis</name>
    <dbReference type="NCBI Taxonomy" id="174633"/>
    <lineage>
        <taxon>Bacteria</taxon>
        <taxon>Pseudomonadati</taxon>
        <taxon>Planctomycetota</taxon>
        <taxon>Candidatus Brocadiia</taxon>
        <taxon>Candidatus Brocadiales</taxon>
        <taxon>Candidatus Brocadiaceae</taxon>
        <taxon>Candidatus Kuenenia</taxon>
    </lineage>
</organism>
<dbReference type="Proteomes" id="UP000221734">
    <property type="component" value="Chromosome Kuenenia_stuttgartiensis_MBR1"/>
</dbReference>
<protein>
    <recommendedName>
        <fullName evidence="7">Peptidase M3A/M3B catalytic domain-containing protein</fullName>
    </recommendedName>
</protein>
<dbReference type="Pfam" id="PF01432">
    <property type="entry name" value="Peptidase_M3"/>
    <property type="match status" value="1"/>
</dbReference>
<name>A0A2C9CEC6_KUEST</name>
<evidence type="ECO:0000256" key="6">
    <source>
        <dbReference type="RuleBase" id="RU003435"/>
    </source>
</evidence>
<evidence type="ECO:0000313" key="8">
    <source>
        <dbReference type="EMBL" id="SOH03995.1"/>
    </source>
</evidence>
<dbReference type="GO" id="GO:0004222">
    <property type="term" value="F:metalloendopeptidase activity"/>
    <property type="evidence" value="ECO:0007669"/>
    <property type="project" value="InterPro"/>
</dbReference>
<evidence type="ECO:0000256" key="1">
    <source>
        <dbReference type="ARBA" id="ARBA00022670"/>
    </source>
</evidence>
<reference evidence="9" key="1">
    <citation type="submission" date="2017-10" db="EMBL/GenBank/DDBJ databases">
        <authorList>
            <person name="Frank J."/>
        </authorList>
    </citation>
    <scope>NUCLEOTIDE SEQUENCE [LARGE SCALE GENOMIC DNA]</scope>
</reference>
<evidence type="ECO:0000256" key="3">
    <source>
        <dbReference type="ARBA" id="ARBA00022801"/>
    </source>
</evidence>
<feature type="domain" description="Peptidase M3A/M3B catalytic" evidence="7">
    <location>
        <begin position="6"/>
        <end position="132"/>
    </location>
</feature>
<dbReference type="Gene3D" id="1.10.1370.20">
    <property type="entry name" value="Oligoendopeptidase f, C-terminal domain"/>
    <property type="match status" value="1"/>
</dbReference>
<proteinExistence type="inferred from homology"/>
<dbReference type="InterPro" id="IPR001567">
    <property type="entry name" value="Pept_M3A_M3B_dom"/>
</dbReference>
<evidence type="ECO:0000256" key="5">
    <source>
        <dbReference type="ARBA" id="ARBA00023049"/>
    </source>
</evidence>
<accession>A0A2C9CEC6</accession>
<evidence type="ECO:0000256" key="4">
    <source>
        <dbReference type="ARBA" id="ARBA00022833"/>
    </source>
</evidence>
<keyword evidence="5 6" id="KW-0482">Metalloprotease</keyword>
<dbReference type="SUPFAM" id="SSF55486">
    <property type="entry name" value="Metalloproteases ('zincins'), catalytic domain"/>
    <property type="match status" value="1"/>
</dbReference>
<dbReference type="GO" id="GO:0046872">
    <property type="term" value="F:metal ion binding"/>
    <property type="evidence" value="ECO:0007669"/>
    <property type="project" value="UniProtKB-UniRule"/>
</dbReference>
<dbReference type="EMBL" id="LT934425">
    <property type="protein sequence ID" value="SOH03995.1"/>
    <property type="molecule type" value="Genomic_DNA"/>
</dbReference>
<dbReference type="AlphaFoldDB" id="A0A2C9CEC6"/>
<sequence length="148" mass="16906">MKRIEATFYRQTMFANFEKDIHEMAESGKVLTSKSITGIYLKNLETYLGKGMVIDVQLNYEWARIPHFYNAFYVYKYATSLSAAIALSERVTSGEKGAVEDYLTFLGAGSHKEPLEILKDAGVDLTGKEAYEVTVYKFRKLLKEYKSL</sequence>
<dbReference type="OrthoDB" id="9766487at2"/>
<evidence type="ECO:0000313" key="9">
    <source>
        <dbReference type="Proteomes" id="UP000221734"/>
    </source>
</evidence>